<dbReference type="EMBL" id="JAAGMA010000666">
    <property type="protein sequence ID" value="NEB11988.1"/>
    <property type="molecule type" value="Genomic_DNA"/>
</dbReference>
<evidence type="ECO:0000313" key="2">
    <source>
        <dbReference type="Proteomes" id="UP000470446"/>
    </source>
</evidence>
<dbReference type="InterPro" id="IPR046151">
    <property type="entry name" value="DUF6153"/>
</dbReference>
<reference evidence="1 2" key="1">
    <citation type="submission" date="2020-01" db="EMBL/GenBank/DDBJ databases">
        <title>Insect and environment-associated Actinomycetes.</title>
        <authorList>
            <person name="Currrie C."/>
            <person name="Chevrette M."/>
            <person name="Carlson C."/>
            <person name="Stubbendieck R."/>
            <person name="Wendt-Pienkowski E."/>
        </authorList>
    </citation>
    <scope>NUCLEOTIDE SEQUENCE [LARGE SCALE GENOMIC DNA]</scope>
    <source>
        <strain evidence="1 2">SID14163</strain>
    </source>
</reference>
<organism evidence="1 2">
    <name type="scientific">Streptomyces coelicoflavus</name>
    <dbReference type="NCBI Taxonomy" id="285562"/>
    <lineage>
        <taxon>Bacteria</taxon>
        <taxon>Bacillati</taxon>
        <taxon>Actinomycetota</taxon>
        <taxon>Actinomycetes</taxon>
        <taxon>Kitasatosporales</taxon>
        <taxon>Streptomycetaceae</taxon>
        <taxon>Streptomyces</taxon>
    </lineage>
</organism>
<gene>
    <name evidence="1" type="ORF">G3I32_24625</name>
</gene>
<protein>
    <submittedName>
        <fullName evidence="1">Uncharacterized protein</fullName>
    </submittedName>
</protein>
<accession>A0A7K3PPV1</accession>
<proteinExistence type="predicted"/>
<dbReference type="Proteomes" id="UP000470446">
    <property type="component" value="Unassembled WGS sequence"/>
</dbReference>
<sequence length="138" mass="13162">MLGLFAGLLGMHGLAPGGGLPEHSAGHPHLSAAPMAASTDVGTHTRAAASPTTGVGAGAGTVHAGCPQDDGSCGGGHLRHADAMCASGAVSDGPVLPAPVPDPVPVVGCDGTVRAYAAGAPDGARAPPSLAELQLLRI</sequence>
<dbReference type="AlphaFoldDB" id="A0A7K3PPV1"/>
<dbReference type="Pfam" id="PF19650">
    <property type="entry name" value="DUF6153"/>
    <property type="match status" value="1"/>
</dbReference>
<evidence type="ECO:0000313" key="1">
    <source>
        <dbReference type="EMBL" id="NEB11988.1"/>
    </source>
</evidence>
<name>A0A7K3PPV1_9ACTN</name>
<comment type="caution">
    <text evidence="1">The sequence shown here is derived from an EMBL/GenBank/DDBJ whole genome shotgun (WGS) entry which is preliminary data.</text>
</comment>